<dbReference type="Pfam" id="PF17921">
    <property type="entry name" value="Integrase_H2C2"/>
    <property type="match status" value="1"/>
</dbReference>
<gene>
    <name evidence="3" type="ORF">J437_LFUL014361</name>
</gene>
<reference evidence="3" key="1">
    <citation type="submission" date="2013-04" db="EMBL/GenBank/DDBJ databases">
        <authorList>
            <person name="Qu J."/>
            <person name="Murali S.C."/>
            <person name="Bandaranaike D."/>
            <person name="Bellair M."/>
            <person name="Blankenburg K."/>
            <person name="Chao H."/>
            <person name="Dinh H."/>
            <person name="Doddapaneni H."/>
            <person name="Downs B."/>
            <person name="Dugan-Rocha S."/>
            <person name="Elkadiri S."/>
            <person name="Gnanaolivu R.D."/>
            <person name="Hernandez B."/>
            <person name="Javaid M."/>
            <person name="Jayaseelan J.C."/>
            <person name="Lee S."/>
            <person name="Li M."/>
            <person name="Ming W."/>
            <person name="Munidasa M."/>
            <person name="Muniz J."/>
            <person name="Nguyen L."/>
            <person name="Ongeri F."/>
            <person name="Osuji N."/>
            <person name="Pu L.-L."/>
            <person name="Puazo M."/>
            <person name="Qu C."/>
            <person name="Quiroz J."/>
            <person name="Raj R."/>
            <person name="Weissenberger G."/>
            <person name="Xin Y."/>
            <person name="Zou X."/>
            <person name="Han Y."/>
            <person name="Richards S."/>
            <person name="Worley K."/>
            <person name="Muzny D."/>
            <person name="Gibbs R."/>
        </authorList>
    </citation>
    <scope>NUCLEOTIDE SEQUENCE</scope>
    <source>
        <strain evidence="3">Sampled in the wild</strain>
    </source>
</reference>
<evidence type="ECO:0000259" key="2">
    <source>
        <dbReference type="Pfam" id="PF17921"/>
    </source>
</evidence>
<name>A0A8K0P7B9_LADFU</name>
<reference evidence="3" key="2">
    <citation type="submission" date="2017-10" db="EMBL/GenBank/DDBJ databases">
        <title>Ladona fulva Genome sequencing and assembly.</title>
        <authorList>
            <person name="Murali S."/>
            <person name="Richards S."/>
            <person name="Bandaranaike D."/>
            <person name="Bellair M."/>
            <person name="Blankenburg K."/>
            <person name="Chao H."/>
            <person name="Dinh H."/>
            <person name="Doddapaneni H."/>
            <person name="Dugan-Rocha S."/>
            <person name="Elkadiri S."/>
            <person name="Gnanaolivu R."/>
            <person name="Hernandez B."/>
            <person name="Skinner E."/>
            <person name="Javaid M."/>
            <person name="Lee S."/>
            <person name="Li M."/>
            <person name="Ming W."/>
            <person name="Munidasa M."/>
            <person name="Muniz J."/>
            <person name="Nguyen L."/>
            <person name="Hughes D."/>
            <person name="Osuji N."/>
            <person name="Pu L.-L."/>
            <person name="Puazo M."/>
            <person name="Qu C."/>
            <person name="Quiroz J."/>
            <person name="Raj R."/>
            <person name="Weissenberger G."/>
            <person name="Xin Y."/>
            <person name="Zou X."/>
            <person name="Han Y."/>
            <person name="Worley K."/>
            <person name="Muzny D."/>
            <person name="Gibbs R."/>
        </authorList>
    </citation>
    <scope>NUCLEOTIDE SEQUENCE</scope>
    <source>
        <strain evidence="3">Sampled in the wild</strain>
    </source>
</reference>
<evidence type="ECO:0000313" key="3">
    <source>
        <dbReference type="EMBL" id="KAG8233479.1"/>
    </source>
</evidence>
<dbReference type="Gene3D" id="3.30.70.270">
    <property type="match status" value="2"/>
</dbReference>
<dbReference type="SUPFAM" id="SSF56672">
    <property type="entry name" value="DNA/RNA polymerases"/>
    <property type="match status" value="1"/>
</dbReference>
<evidence type="ECO:0000313" key="4">
    <source>
        <dbReference type="Proteomes" id="UP000792457"/>
    </source>
</evidence>
<accession>A0A8K0P7B9</accession>
<feature type="domain" description="Integrase zinc-binding" evidence="2">
    <location>
        <begin position="255"/>
        <end position="307"/>
    </location>
</feature>
<dbReference type="PANTHER" id="PTHR37984">
    <property type="entry name" value="PROTEIN CBG26694"/>
    <property type="match status" value="1"/>
</dbReference>
<dbReference type="Proteomes" id="UP000792457">
    <property type="component" value="Unassembled WGS sequence"/>
</dbReference>
<organism evidence="3 4">
    <name type="scientific">Ladona fulva</name>
    <name type="common">Scarce chaser dragonfly</name>
    <name type="synonym">Libellula fulva</name>
    <dbReference type="NCBI Taxonomy" id="123851"/>
    <lineage>
        <taxon>Eukaryota</taxon>
        <taxon>Metazoa</taxon>
        <taxon>Ecdysozoa</taxon>
        <taxon>Arthropoda</taxon>
        <taxon>Hexapoda</taxon>
        <taxon>Insecta</taxon>
        <taxon>Pterygota</taxon>
        <taxon>Palaeoptera</taxon>
        <taxon>Odonata</taxon>
        <taxon>Epiprocta</taxon>
        <taxon>Anisoptera</taxon>
        <taxon>Libelluloidea</taxon>
        <taxon>Libellulidae</taxon>
        <taxon>Ladona</taxon>
    </lineage>
</organism>
<dbReference type="InterPro" id="IPR043128">
    <property type="entry name" value="Rev_trsase/Diguanyl_cyclase"/>
</dbReference>
<dbReference type="Gene3D" id="1.10.340.70">
    <property type="match status" value="1"/>
</dbReference>
<evidence type="ECO:0000256" key="1">
    <source>
        <dbReference type="ARBA" id="ARBA00012493"/>
    </source>
</evidence>
<feature type="non-terminal residue" evidence="3">
    <location>
        <position position="351"/>
    </location>
</feature>
<dbReference type="InterPro" id="IPR050951">
    <property type="entry name" value="Retrovirus_Pol_polyprotein"/>
</dbReference>
<keyword evidence="4" id="KW-1185">Reference proteome</keyword>
<dbReference type="OrthoDB" id="427924at2759"/>
<comment type="caution">
    <text evidence="3">The sequence shown here is derived from an EMBL/GenBank/DDBJ whole genome shotgun (WGS) entry which is preliminary data.</text>
</comment>
<dbReference type="GO" id="GO:0003964">
    <property type="term" value="F:RNA-directed DNA polymerase activity"/>
    <property type="evidence" value="ECO:0007669"/>
    <property type="project" value="UniProtKB-EC"/>
</dbReference>
<dbReference type="EMBL" id="KZ308720">
    <property type="protein sequence ID" value="KAG8233479.1"/>
    <property type="molecule type" value="Genomic_DNA"/>
</dbReference>
<dbReference type="PANTHER" id="PTHR37984:SF5">
    <property type="entry name" value="PROTEIN NYNRIN-LIKE"/>
    <property type="match status" value="1"/>
</dbReference>
<proteinExistence type="predicted"/>
<protein>
    <recommendedName>
        <fullName evidence="1">RNA-directed DNA polymerase</fullName>
        <ecNumber evidence="1">2.7.7.49</ecNumber>
    </recommendedName>
</protein>
<dbReference type="EC" id="2.7.7.49" evidence="1"/>
<sequence length="351" mass="40755">MEKLTKDLKGVAESLDDILVSGYNAEEHLRNLRILFQRLQDKGLRCRLEKCSFAQSSIEYRRLGDTLGNTLSQQGICKGSKVEAVLKMPPPSDVSNLRSFLGSFQFYAKSVDVIRAINLSHEKRPTMELETQRGSLFSASRRGSLLRCHSRSFRPEREDRNVMRCLGCDTYLDVEEEKADVRVVCEVRDLSLRLDPIKPNLLHKESGRDPNFQILRYVIEGWPRSDSTDTKHFKKLEDFLTVDNGCLFYGTRVVIPTILRPKVLRLLHHFGMQRMKQLARSAVYWPHIDEDIERIARLCHSCVEHQNRPPKPTNRPWILPEKPWSRLHMDHAINFLGTNWLVLIDAYSKYP</sequence>
<dbReference type="InterPro" id="IPR043502">
    <property type="entry name" value="DNA/RNA_pol_sf"/>
</dbReference>
<dbReference type="AlphaFoldDB" id="A0A8K0P7B9"/>
<dbReference type="InterPro" id="IPR041588">
    <property type="entry name" value="Integrase_H2C2"/>
</dbReference>